<dbReference type="InterPro" id="IPR002088">
    <property type="entry name" value="Prenyl_trans_a"/>
</dbReference>
<comment type="function">
    <text evidence="9">Catalyzes the transfer of a geranyl-geranyl moiety from geranyl-geranyl pyrophosphate to cysteines occuring in specific C-terminal amino acid sequences.</text>
</comment>
<dbReference type="FunFam" id="1.25.40.120:FF:000035">
    <property type="entry name" value="Geranylgeranyl transferase type-2 subunit alpha"/>
    <property type="match status" value="1"/>
</dbReference>
<evidence type="ECO:0000313" key="11">
    <source>
        <dbReference type="Proteomes" id="UP000053477"/>
    </source>
</evidence>
<dbReference type="GO" id="GO:0097354">
    <property type="term" value="P:prenylation"/>
    <property type="evidence" value="ECO:0007669"/>
    <property type="project" value="UniProtKB-UniRule"/>
</dbReference>
<evidence type="ECO:0000256" key="1">
    <source>
        <dbReference type="ARBA" id="ARBA00006734"/>
    </source>
</evidence>
<dbReference type="OrthoDB" id="1658at2759"/>
<dbReference type="PROSITE" id="PS51147">
    <property type="entry name" value="PFTA"/>
    <property type="match status" value="5"/>
</dbReference>
<evidence type="ECO:0000256" key="4">
    <source>
        <dbReference type="ARBA" id="ARBA00022602"/>
    </source>
</evidence>
<organism evidence="10 11">
    <name type="scientific">Schizopora paradoxa</name>
    <dbReference type="NCBI Taxonomy" id="27342"/>
    <lineage>
        <taxon>Eukaryota</taxon>
        <taxon>Fungi</taxon>
        <taxon>Dikarya</taxon>
        <taxon>Basidiomycota</taxon>
        <taxon>Agaricomycotina</taxon>
        <taxon>Agaricomycetes</taxon>
        <taxon>Hymenochaetales</taxon>
        <taxon>Schizoporaceae</taxon>
        <taxon>Schizopora</taxon>
    </lineage>
</organism>
<dbReference type="EC" id="2.5.1.60" evidence="2 9"/>
<evidence type="ECO:0000256" key="3">
    <source>
        <dbReference type="ARBA" id="ARBA00014772"/>
    </source>
</evidence>
<keyword evidence="4 9" id="KW-0637">Prenyltransferase</keyword>
<dbReference type="STRING" id="27342.A0A0H2RQG9"/>
<dbReference type="SUPFAM" id="SSF48439">
    <property type="entry name" value="Protein prenylyltransferase"/>
    <property type="match status" value="1"/>
</dbReference>
<evidence type="ECO:0000313" key="10">
    <source>
        <dbReference type="EMBL" id="KLO14220.1"/>
    </source>
</evidence>
<keyword evidence="11" id="KW-1185">Reference proteome</keyword>
<keyword evidence="5 9" id="KW-0808">Transferase</keyword>
<evidence type="ECO:0000256" key="6">
    <source>
        <dbReference type="ARBA" id="ARBA00022737"/>
    </source>
</evidence>
<dbReference type="GO" id="GO:0005968">
    <property type="term" value="C:Rab-protein geranylgeranyltransferase complex"/>
    <property type="evidence" value="ECO:0007669"/>
    <property type="project" value="TreeGrafter"/>
</dbReference>
<dbReference type="InParanoid" id="A0A0H2RQG9"/>
<accession>A0A0H2RQG9</accession>
<proteinExistence type="inferred from homology"/>
<keyword evidence="6" id="KW-0677">Repeat</keyword>
<comment type="similarity">
    <text evidence="1 9">Belongs to the protein prenyltransferase subunit alpha family.</text>
</comment>
<dbReference type="AlphaFoldDB" id="A0A0H2RQG9"/>
<comment type="catalytic activity">
    <reaction evidence="8 9">
        <text>geranylgeranyl diphosphate + L-cysteinyl-[protein] = S-geranylgeranyl-L-cysteinyl-[protein] + diphosphate</text>
        <dbReference type="Rhea" id="RHEA:21240"/>
        <dbReference type="Rhea" id="RHEA-COMP:10131"/>
        <dbReference type="Rhea" id="RHEA-COMP:11537"/>
        <dbReference type="ChEBI" id="CHEBI:29950"/>
        <dbReference type="ChEBI" id="CHEBI:33019"/>
        <dbReference type="ChEBI" id="CHEBI:57533"/>
        <dbReference type="ChEBI" id="CHEBI:86021"/>
        <dbReference type="EC" id="2.5.1.60"/>
    </reaction>
</comment>
<dbReference type="Gene3D" id="1.25.40.120">
    <property type="entry name" value="Protein prenylyltransferase"/>
    <property type="match status" value="1"/>
</dbReference>
<protein>
    <recommendedName>
        <fullName evidence="3 9">Geranylgeranyl transferase type-2 subunit alpha</fullName>
        <ecNumber evidence="2 9">2.5.1.60</ecNumber>
    </recommendedName>
    <alternativeName>
        <fullName evidence="7 9">Geranylgeranyl transferase type II subunit alpha</fullName>
    </alternativeName>
</protein>
<evidence type="ECO:0000256" key="9">
    <source>
        <dbReference type="RuleBase" id="RU367120"/>
    </source>
</evidence>
<dbReference type="GO" id="GO:0004663">
    <property type="term" value="F:Rab geranylgeranyltransferase activity"/>
    <property type="evidence" value="ECO:0007669"/>
    <property type="project" value="UniProtKB-UniRule"/>
</dbReference>
<name>A0A0H2RQG9_9AGAM</name>
<reference evidence="10 11" key="1">
    <citation type="submission" date="2015-04" db="EMBL/GenBank/DDBJ databases">
        <title>Complete genome sequence of Schizopora paradoxa KUC8140, a cosmopolitan wood degrader in East Asia.</title>
        <authorList>
            <consortium name="DOE Joint Genome Institute"/>
            <person name="Min B."/>
            <person name="Park H."/>
            <person name="Jang Y."/>
            <person name="Kim J.-J."/>
            <person name="Kim K.H."/>
            <person name="Pangilinan J."/>
            <person name="Lipzen A."/>
            <person name="Riley R."/>
            <person name="Grigoriev I.V."/>
            <person name="Spatafora J.W."/>
            <person name="Choi I.-G."/>
        </authorList>
    </citation>
    <scope>NUCLEOTIDE SEQUENCE [LARGE SCALE GENOMIC DNA]</scope>
    <source>
        <strain evidence="10 11">KUC8140</strain>
    </source>
</reference>
<evidence type="ECO:0000256" key="2">
    <source>
        <dbReference type="ARBA" id="ARBA00012656"/>
    </source>
</evidence>
<dbReference type="Pfam" id="PF01239">
    <property type="entry name" value="PPTA"/>
    <property type="match status" value="5"/>
</dbReference>
<evidence type="ECO:0000256" key="8">
    <source>
        <dbReference type="ARBA" id="ARBA00047658"/>
    </source>
</evidence>
<evidence type="ECO:0000256" key="5">
    <source>
        <dbReference type="ARBA" id="ARBA00022679"/>
    </source>
</evidence>
<gene>
    <name evidence="10" type="ORF">SCHPADRAFT_915004</name>
</gene>
<evidence type="ECO:0000256" key="7">
    <source>
        <dbReference type="ARBA" id="ARBA00031267"/>
    </source>
</evidence>
<dbReference type="PANTHER" id="PTHR11129">
    <property type="entry name" value="PROTEIN FARNESYLTRANSFERASE ALPHA SUBUNIT/RAB GERANYLGERANYL TRANSFERASE ALPHA SUBUNIT"/>
    <property type="match status" value="1"/>
</dbReference>
<dbReference type="PANTHER" id="PTHR11129:SF2">
    <property type="entry name" value="GERANYLGERANYL TRANSFERASE TYPE-2 SUBUNIT ALPHA"/>
    <property type="match status" value="1"/>
</dbReference>
<dbReference type="FunCoup" id="A0A0H2RQG9">
    <property type="interactions" value="66"/>
</dbReference>
<sequence length="327" mass="38740">MHGVRRARQTQEAIAAQKLKEKEKLQEYLSLTNDVLHRKKTNDFTQEALALTTRLLTANPEFYSIWNYRRDILTEGIFPQTSAKDVNDILLAELSLTMSFLRSHPKVYWIWNHRRWCLEHVPDDQGQQTIAWKQENWSKELYAVEKMLDADARNFHAWNYRRYVQASMPGKYSDADELKYTTKKIESNFSNFSAWHQRTKVLSSLWETGTLDMAASKDEEFELVKQALYVDPYDQSSWIYHRWLIGKGEDEGILKREIQVIEELSEVEPDCKWCLESLCHYKRLLLASFTHNEDQRIALVDACQSLLSRLQSIDPYRRNRYLELGEF</sequence>
<dbReference type="Proteomes" id="UP000053477">
    <property type="component" value="Unassembled WGS sequence"/>
</dbReference>
<dbReference type="EMBL" id="KQ085947">
    <property type="protein sequence ID" value="KLO14220.1"/>
    <property type="molecule type" value="Genomic_DNA"/>
</dbReference>